<dbReference type="PRINTS" id="PR00449">
    <property type="entry name" value="RASTRNSFRMNG"/>
</dbReference>
<dbReference type="Gene3D" id="3.40.50.300">
    <property type="entry name" value="P-loop containing nucleotide triphosphate hydrolases"/>
    <property type="match status" value="1"/>
</dbReference>
<keyword evidence="2" id="KW-0342">GTP-binding</keyword>
<keyword evidence="4" id="KW-1185">Reference proteome</keyword>
<dbReference type="CDD" id="cd00157">
    <property type="entry name" value="Rho"/>
    <property type="match status" value="1"/>
</dbReference>
<dbReference type="InterPro" id="IPR003578">
    <property type="entry name" value="Small_GTPase_Rho"/>
</dbReference>
<dbReference type="PROSITE" id="PS51420">
    <property type="entry name" value="RHO"/>
    <property type="match status" value="1"/>
</dbReference>
<protein>
    <submittedName>
        <fullName evidence="3">Ras- C3 botulinum toxin substrate 2</fullName>
    </submittedName>
</protein>
<dbReference type="NCBIfam" id="TIGR00231">
    <property type="entry name" value="small_GTP"/>
    <property type="match status" value="1"/>
</dbReference>
<dbReference type="InterPro" id="IPR001806">
    <property type="entry name" value="Small_GTPase"/>
</dbReference>
<dbReference type="SMART" id="SM00173">
    <property type="entry name" value="RAS"/>
    <property type="match status" value="1"/>
</dbReference>
<dbReference type="Proteomes" id="UP001470230">
    <property type="component" value="Unassembled WGS sequence"/>
</dbReference>
<name>A0ABR2KN69_9EUKA</name>
<evidence type="ECO:0000313" key="4">
    <source>
        <dbReference type="Proteomes" id="UP001470230"/>
    </source>
</evidence>
<comment type="caution">
    <text evidence="3">The sequence shown here is derived from an EMBL/GenBank/DDBJ whole genome shotgun (WGS) entry which is preliminary data.</text>
</comment>
<dbReference type="EMBL" id="JAPFFF010000004">
    <property type="protein sequence ID" value="KAK8892590.1"/>
    <property type="molecule type" value="Genomic_DNA"/>
</dbReference>
<evidence type="ECO:0000313" key="3">
    <source>
        <dbReference type="EMBL" id="KAK8892590.1"/>
    </source>
</evidence>
<dbReference type="PROSITE" id="PS51421">
    <property type="entry name" value="RAS"/>
    <property type="match status" value="1"/>
</dbReference>
<evidence type="ECO:0000256" key="1">
    <source>
        <dbReference type="ARBA" id="ARBA00022741"/>
    </source>
</evidence>
<evidence type="ECO:0000256" key="2">
    <source>
        <dbReference type="ARBA" id="ARBA00023134"/>
    </source>
</evidence>
<sequence>MKQIKIIVLGDGAVGKTSLLQTYSSNVFPYEYIPTISDDYSMNIMFENIPINLRLFDTAGQDDYQRLRKVIYKDIDLFLFCFSLISPKTLDNIETNWIQEQKFFHKKPFFLVGLKCDLRDEFSWDKNNYIYERIEPIPKGRGEEIAKKIKAKKYIECSSLKHINLDDLFESAVQFILHH</sequence>
<dbReference type="SMART" id="SM00175">
    <property type="entry name" value="RAB"/>
    <property type="match status" value="1"/>
</dbReference>
<accession>A0ABR2KN69</accession>
<dbReference type="InterPro" id="IPR005225">
    <property type="entry name" value="Small_GTP-bd"/>
</dbReference>
<dbReference type="Pfam" id="PF00071">
    <property type="entry name" value="Ras"/>
    <property type="match status" value="1"/>
</dbReference>
<gene>
    <name evidence="3" type="ORF">M9Y10_029829</name>
</gene>
<proteinExistence type="predicted"/>
<reference evidence="3 4" key="1">
    <citation type="submission" date="2024-04" db="EMBL/GenBank/DDBJ databases">
        <title>Tritrichomonas musculus Genome.</title>
        <authorList>
            <person name="Alves-Ferreira E."/>
            <person name="Grigg M."/>
            <person name="Lorenzi H."/>
            <person name="Galac M."/>
        </authorList>
    </citation>
    <scope>NUCLEOTIDE SEQUENCE [LARGE SCALE GENOMIC DNA]</scope>
    <source>
        <strain evidence="3 4">EAF2021</strain>
    </source>
</reference>
<organism evidence="3 4">
    <name type="scientific">Tritrichomonas musculus</name>
    <dbReference type="NCBI Taxonomy" id="1915356"/>
    <lineage>
        <taxon>Eukaryota</taxon>
        <taxon>Metamonada</taxon>
        <taxon>Parabasalia</taxon>
        <taxon>Tritrichomonadida</taxon>
        <taxon>Tritrichomonadidae</taxon>
        <taxon>Tritrichomonas</taxon>
    </lineage>
</organism>
<dbReference type="PANTHER" id="PTHR24072">
    <property type="entry name" value="RHO FAMILY GTPASE"/>
    <property type="match status" value="1"/>
</dbReference>
<dbReference type="PROSITE" id="PS51419">
    <property type="entry name" value="RAB"/>
    <property type="match status" value="1"/>
</dbReference>
<dbReference type="InterPro" id="IPR027417">
    <property type="entry name" value="P-loop_NTPase"/>
</dbReference>
<dbReference type="SMART" id="SM00174">
    <property type="entry name" value="RHO"/>
    <property type="match status" value="1"/>
</dbReference>
<keyword evidence="1" id="KW-0547">Nucleotide-binding</keyword>
<dbReference type="SUPFAM" id="SSF52540">
    <property type="entry name" value="P-loop containing nucleoside triphosphate hydrolases"/>
    <property type="match status" value="1"/>
</dbReference>